<sequence>MAACPQEEVAVVPAHDRPPYLETTGALMAALAQQGIAAHIHPPEALQNGVCPKLWAALGSRAVTAVRRYDAHTPLVAGLILDRRLLQTSQPATGVLLPHPPQRLWHWLRLLFPTARHIVLLHADSDPARLAAIARLVRQARLRLTLLALEVPQGNFARLQSLPADADVLWIDGQAFTPDIARAILMAAYRRRIPAVGLSRQWVEAGAAFALDWDYRDLGAQIAALIARWWRTPQSDPPVPQPPRRAILVLNREVLHHLGRRIPKNLPPETVLLP</sequence>
<dbReference type="PANTHER" id="PTHR35271:SF1">
    <property type="entry name" value="ABC TRANSPORTER, SUBSTRATE-BINDING LIPOPROTEIN"/>
    <property type="match status" value="1"/>
</dbReference>
<evidence type="ECO:0000313" key="2">
    <source>
        <dbReference type="Proteomes" id="UP001321825"/>
    </source>
</evidence>
<dbReference type="InterPro" id="IPR007487">
    <property type="entry name" value="ABC_transpt-TYRBP-like"/>
</dbReference>
<proteinExistence type="predicted"/>
<dbReference type="PANTHER" id="PTHR35271">
    <property type="entry name" value="ABC TRANSPORTER, SUBSTRATE-BINDING LIPOPROTEIN-RELATED"/>
    <property type="match status" value="1"/>
</dbReference>
<dbReference type="EMBL" id="AP024714">
    <property type="protein sequence ID" value="BCX82808.1"/>
    <property type="molecule type" value="Genomic_DNA"/>
</dbReference>
<name>A0AAU9CS53_9GAMM</name>
<dbReference type="Gene3D" id="3.40.50.2300">
    <property type="match status" value="2"/>
</dbReference>
<accession>A0AAU9CS53</accession>
<dbReference type="Pfam" id="PF04392">
    <property type="entry name" value="ABC_sub_bind"/>
    <property type="match status" value="1"/>
</dbReference>
<gene>
    <name evidence="1" type="ORF">MIT9_P2396</name>
</gene>
<evidence type="ECO:0000313" key="1">
    <source>
        <dbReference type="EMBL" id="BCX82808.1"/>
    </source>
</evidence>
<dbReference type="Proteomes" id="UP001321825">
    <property type="component" value="Chromosome"/>
</dbReference>
<reference evidence="2" key="1">
    <citation type="journal article" date="2024" name="Int. J. Syst. Evol. Microbiol.">
        <title>Methylomarinovum tepidoasis sp. nov., a moderately thermophilic methanotroph of the family Methylothermaceae isolated from a deep-sea hydrothermal field.</title>
        <authorList>
            <person name="Hirayama H."/>
            <person name="Takaki Y."/>
            <person name="Abe M."/>
            <person name="Miyazaki M."/>
            <person name="Uematsu K."/>
            <person name="Matsui Y."/>
            <person name="Takai K."/>
        </authorList>
    </citation>
    <scope>NUCLEOTIDE SEQUENCE [LARGE SCALE GENOMIC DNA]</scope>
    <source>
        <strain evidence="2">IT-9</strain>
    </source>
</reference>
<protein>
    <submittedName>
        <fullName evidence="1">ABC transport system substrate-binding protein</fullName>
    </submittedName>
</protein>
<keyword evidence="2" id="KW-1185">Reference proteome</keyword>
<dbReference type="KEGG" id="mcau:MIT9_P2396"/>
<dbReference type="AlphaFoldDB" id="A0AAU9CS53"/>
<organism evidence="1 2">
    <name type="scientific">Methylomarinovum caldicuralii</name>
    <dbReference type="NCBI Taxonomy" id="438856"/>
    <lineage>
        <taxon>Bacteria</taxon>
        <taxon>Pseudomonadati</taxon>
        <taxon>Pseudomonadota</taxon>
        <taxon>Gammaproteobacteria</taxon>
        <taxon>Methylococcales</taxon>
        <taxon>Methylothermaceae</taxon>
        <taxon>Methylomarinovum</taxon>
    </lineage>
</organism>